<dbReference type="SUPFAM" id="SSF56112">
    <property type="entry name" value="Protein kinase-like (PK-like)"/>
    <property type="match status" value="1"/>
</dbReference>
<dbReference type="InterPro" id="IPR011009">
    <property type="entry name" value="Kinase-like_dom_sf"/>
</dbReference>
<reference evidence="1 2" key="1">
    <citation type="submission" date="2019-06" db="EMBL/GenBank/DDBJ databases">
        <title>A chromosomal-level reference genome of Carpinus fangiana (Coryloideae, Betulaceae).</title>
        <authorList>
            <person name="Yang X."/>
            <person name="Wang Z."/>
            <person name="Zhang L."/>
            <person name="Hao G."/>
            <person name="Liu J."/>
            <person name="Yang Y."/>
        </authorList>
    </citation>
    <scope>NUCLEOTIDE SEQUENCE [LARGE SCALE GENOMIC DNA]</scope>
    <source>
        <strain evidence="1">Cfa_2016G</strain>
        <tissue evidence="1">Leaf</tissue>
    </source>
</reference>
<organism evidence="1 2">
    <name type="scientific">Carpinus fangiana</name>
    <dbReference type="NCBI Taxonomy" id="176857"/>
    <lineage>
        <taxon>Eukaryota</taxon>
        <taxon>Viridiplantae</taxon>
        <taxon>Streptophyta</taxon>
        <taxon>Embryophyta</taxon>
        <taxon>Tracheophyta</taxon>
        <taxon>Spermatophyta</taxon>
        <taxon>Magnoliopsida</taxon>
        <taxon>eudicotyledons</taxon>
        <taxon>Gunneridae</taxon>
        <taxon>Pentapetalae</taxon>
        <taxon>rosids</taxon>
        <taxon>fabids</taxon>
        <taxon>Fagales</taxon>
        <taxon>Betulaceae</taxon>
        <taxon>Carpinus</taxon>
    </lineage>
</organism>
<gene>
    <name evidence="1" type="ORF">FH972_019823</name>
</gene>
<sequence length="97" mass="11317">MEDVSRKVLVRIYGVGVEVFFDRDDEIRTFEFISKHGQGPLLGGFQMGELKSSSMHGNWLRAAKSLASPEKLKPFAWILWKRTSLYWKRSFHRLITT</sequence>
<keyword evidence="2" id="KW-1185">Reference proteome</keyword>
<dbReference type="AlphaFoldDB" id="A0A5N6RVP6"/>
<dbReference type="OrthoDB" id="10267235at2759"/>
<evidence type="ECO:0000313" key="2">
    <source>
        <dbReference type="Proteomes" id="UP000327013"/>
    </source>
</evidence>
<name>A0A5N6RVP6_9ROSI</name>
<accession>A0A5N6RVP6</accession>
<dbReference type="Pfam" id="PF01633">
    <property type="entry name" value="Choline_kinase"/>
    <property type="match status" value="1"/>
</dbReference>
<protein>
    <submittedName>
        <fullName evidence="1">Uncharacterized protein</fullName>
    </submittedName>
</protein>
<dbReference type="EMBL" id="CM017328">
    <property type="protein sequence ID" value="KAE8124984.1"/>
    <property type="molecule type" value="Genomic_DNA"/>
</dbReference>
<dbReference type="Gene3D" id="3.30.200.20">
    <property type="entry name" value="Phosphorylase Kinase, domain 1"/>
    <property type="match status" value="1"/>
</dbReference>
<evidence type="ECO:0000313" key="1">
    <source>
        <dbReference type="EMBL" id="KAE8124984.1"/>
    </source>
</evidence>
<dbReference type="Proteomes" id="UP000327013">
    <property type="component" value="Chromosome 8"/>
</dbReference>
<proteinExistence type="predicted"/>